<dbReference type="InterPro" id="IPR010622">
    <property type="entry name" value="FAST_Leu-rich"/>
</dbReference>
<comment type="subcellular location">
    <subcellularLocation>
        <location evidence="1">Mitochondrion</location>
    </subcellularLocation>
</comment>
<dbReference type="PANTHER" id="PTHR21228:SF1">
    <property type="entry name" value="FAST KINASE DOMAIN-CONTAINING PROTEIN 2, MITOCHONDRIAL"/>
    <property type="match status" value="1"/>
</dbReference>
<evidence type="ECO:0000313" key="4">
    <source>
        <dbReference type="Ensembl" id="ENSDCDP00010011393.1"/>
    </source>
</evidence>
<evidence type="ECO:0000256" key="2">
    <source>
        <dbReference type="ARBA" id="ARBA00023128"/>
    </source>
</evidence>
<dbReference type="GeneID" id="114790775"/>
<dbReference type="Proteomes" id="UP000694580">
    <property type="component" value="Chromosome 5"/>
</dbReference>
<protein>
    <recommendedName>
        <fullName evidence="3">RAP domain-containing protein</fullName>
    </recommendedName>
</protein>
<dbReference type="GO" id="GO:0003723">
    <property type="term" value="F:RNA binding"/>
    <property type="evidence" value="ECO:0007669"/>
    <property type="project" value="TreeGrafter"/>
</dbReference>
<accession>A0AAY4ARE0</accession>
<reference evidence="4 5" key="1">
    <citation type="submission" date="2020-06" db="EMBL/GenBank/DDBJ databases">
        <authorList>
            <consortium name="Wellcome Sanger Institute Data Sharing"/>
        </authorList>
    </citation>
    <scope>NUCLEOTIDE SEQUENCE [LARGE SCALE GENOMIC DNA]</scope>
</reference>
<dbReference type="RefSeq" id="XP_028836933.1">
    <property type="nucleotide sequence ID" value="XM_028981100.1"/>
</dbReference>
<keyword evidence="2" id="KW-0496">Mitochondrion</keyword>
<keyword evidence="5" id="KW-1185">Reference proteome</keyword>
<dbReference type="Pfam" id="PF06743">
    <property type="entry name" value="FAST_1"/>
    <property type="match status" value="1"/>
</dbReference>
<evidence type="ECO:0000313" key="5">
    <source>
        <dbReference type="Proteomes" id="UP000694580"/>
    </source>
</evidence>
<sequence>MNVCKSGEELLRRVLLYRRHSPLCKQLGSLLQKEQTQQKVGIPRTCYLLNVVCYTSQGHTRGKSFPLPTPVDVEKLHADQLDLGTVDRRLTFYSQLQESMSPSDVLDLLKHYSPTHRHVSNSLTRIWELTKKLSDDQRRYELRLMFEHPGFEELCQVAMVNAHRMRCEDLAYSLLAMVKLGMPQRSRVVQTLLRVTQENLNQFNERALSVLAMCLSEMEAMKNVDTLKKGLRLVLENNVNQIRNVVPLQSIMRLVGKDVSPGFKKKLEQKALSMAEDFSLPNAQYMLSTLAAMELNSRPLLDICSKNIAENVHGVPFNRLLAVLRSCGELHYRNTELLLAISEHVATTCDMWTNKQVILLLLEFENLGFLASSLLDAFTHIVIQKADTLTLRDVLSILKVYSSLNHIFKSNRDQFLSSVTSVVESYLTKMLPNDMLKAAFCLCILGHFPPALLERLLQKETVEELCTIDHRFLKGMEQKLHIIDLCLRLDHLPLPQPLCLPPGYTSTLSQDKAPVSQDLLSTLKSVVAEEDVVQESVIEENGYFIDYLVTLLPQTIEGNGSQENASLNQRIALLCPPLSSLSFGTTHPNGKLAMKVRHLSILGYSPVLISLQHFLCQTEEERTSILRKLIFPEHKSSGVHETNETIF</sequence>
<organism evidence="4 5">
    <name type="scientific">Denticeps clupeoides</name>
    <name type="common">denticle herring</name>
    <dbReference type="NCBI Taxonomy" id="299321"/>
    <lineage>
        <taxon>Eukaryota</taxon>
        <taxon>Metazoa</taxon>
        <taxon>Chordata</taxon>
        <taxon>Craniata</taxon>
        <taxon>Vertebrata</taxon>
        <taxon>Euteleostomi</taxon>
        <taxon>Actinopterygii</taxon>
        <taxon>Neopterygii</taxon>
        <taxon>Teleostei</taxon>
        <taxon>Clupei</taxon>
        <taxon>Clupeiformes</taxon>
        <taxon>Denticipitoidei</taxon>
        <taxon>Denticipitidae</taxon>
        <taxon>Denticeps</taxon>
    </lineage>
</organism>
<dbReference type="GO" id="GO:0044528">
    <property type="term" value="P:regulation of mitochondrial mRNA stability"/>
    <property type="evidence" value="ECO:0007669"/>
    <property type="project" value="InterPro"/>
</dbReference>
<reference evidence="4" key="2">
    <citation type="submission" date="2025-08" db="UniProtKB">
        <authorList>
            <consortium name="Ensembl"/>
        </authorList>
    </citation>
    <scope>IDENTIFICATION</scope>
</reference>
<dbReference type="InterPro" id="IPR013584">
    <property type="entry name" value="RAP"/>
</dbReference>
<evidence type="ECO:0000259" key="3">
    <source>
        <dbReference type="SMART" id="SM00952"/>
    </source>
</evidence>
<gene>
    <name evidence="4" type="primary">FASTKD2</name>
</gene>
<dbReference type="Ensembl" id="ENSDCDT00010011918.1">
    <property type="protein sequence ID" value="ENSDCDP00010011393.1"/>
    <property type="gene ID" value="ENSDCDG00010005056.1"/>
</dbReference>
<evidence type="ECO:0000256" key="1">
    <source>
        <dbReference type="ARBA" id="ARBA00004173"/>
    </source>
</evidence>
<dbReference type="PANTHER" id="PTHR21228">
    <property type="entry name" value="FAST LEU-RICH DOMAIN-CONTAINING"/>
    <property type="match status" value="1"/>
</dbReference>
<dbReference type="SMART" id="SM00952">
    <property type="entry name" value="RAP"/>
    <property type="match status" value="1"/>
</dbReference>
<proteinExistence type="predicted"/>
<name>A0AAY4ARE0_9TELE</name>
<reference evidence="4" key="3">
    <citation type="submission" date="2025-09" db="UniProtKB">
        <authorList>
            <consortium name="Ensembl"/>
        </authorList>
    </citation>
    <scope>IDENTIFICATION</scope>
</reference>
<dbReference type="GO" id="GO:0035770">
    <property type="term" value="C:ribonucleoprotein granule"/>
    <property type="evidence" value="ECO:0007669"/>
    <property type="project" value="TreeGrafter"/>
</dbReference>
<dbReference type="AlphaFoldDB" id="A0AAY4ARE0"/>
<dbReference type="GO" id="GO:0005759">
    <property type="term" value="C:mitochondrial matrix"/>
    <property type="evidence" value="ECO:0007669"/>
    <property type="project" value="TreeGrafter"/>
</dbReference>
<dbReference type="InterPro" id="IPR050870">
    <property type="entry name" value="FAST_kinase"/>
</dbReference>
<dbReference type="GO" id="GO:0000963">
    <property type="term" value="P:mitochondrial RNA processing"/>
    <property type="evidence" value="ECO:0007669"/>
    <property type="project" value="TreeGrafter"/>
</dbReference>
<feature type="domain" description="RAP" evidence="3">
    <location>
        <begin position="573"/>
        <end position="629"/>
    </location>
</feature>
<dbReference type="GeneTree" id="ENSGT01030000234607"/>